<dbReference type="NCBIfam" id="TIGR01230">
    <property type="entry name" value="agmatinase"/>
    <property type="match status" value="1"/>
</dbReference>
<dbReference type="InterPro" id="IPR005925">
    <property type="entry name" value="Agmatinase-rel"/>
</dbReference>
<dbReference type="PANTHER" id="PTHR11358:SF26">
    <property type="entry name" value="GUANIDINO ACID HYDROLASE, MITOCHONDRIAL"/>
    <property type="match status" value="1"/>
</dbReference>
<evidence type="ECO:0000313" key="6">
    <source>
        <dbReference type="EMBL" id="TMI83378.1"/>
    </source>
</evidence>
<evidence type="ECO:0000256" key="1">
    <source>
        <dbReference type="ARBA" id="ARBA00009227"/>
    </source>
</evidence>
<dbReference type="Proteomes" id="UP000318093">
    <property type="component" value="Unassembled WGS sequence"/>
</dbReference>
<protein>
    <submittedName>
        <fullName evidence="6">Agmatinase</fullName>
        <ecNumber evidence="6">3.5.3.11</ecNumber>
    </submittedName>
</protein>
<dbReference type="InterPro" id="IPR023696">
    <property type="entry name" value="Ureohydrolase_dom_sf"/>
</dbReference>
<evidence type="ECO:0000256" key="5">
    <source>
        <dbReference type="RuleBase" id="RU003684"/>
    </source>
</evidence>
<dbReference type="PROSITE" id="PS51409">
    <property type="entry name" value="ARGINASE_2"/>
    <property type="match status" value="1"/>
</dbReference>
<feature type="binding site" evidence="4">
    <location>
        <position position="240"/>
    </location>
    <ligand>
        <name>Mn(2+)</name>
        <dbReference type="ChEBI" id="CHEBI:29035"/>
        <label>1</label>
    </ligand>
</feature>
<reference evidence="6 7" key="1">
    <citation type="journal article" date="2019" name="Nat. Microbiol.">
        <title>Mediterranean grassland soil C-N compound turnover is dependent on rainfall and depth, and is mediated by genomically divergent microorganisms.</title>
        <authorList>
            <person name="Diamond S."/>
            <person name="Andeer P.F."/>
            <person name="Li Z."/>
            <person name="Crits-Christoph A."/>
            <person name="Burstein D."/>
            <person name="Anantharaman K."/>
            <person name="Lane K.R."/>
            <person name="Thomas B.C."/>
            <person name="Pan C."/>
            <person name="Northen T.R."/>
            <person name="Banfield J.F."/>
        </authorList>
    </citation>
    <scope>NUCLEOTIDE SEQUENCE [LARGE SCALE GENOMIC DNA]</scope>
    <source>
        <strain evidence="6">NP_6</strain>
    </source>
</reference>
<comment type="caution">
    <text evidence="6">The sequence shown here is derived from an EMBL/GenBank/DDBJ whole genome shotgun (WGS) entry which is preliminary data.</text>
</comment>
<feature type="binding site" evidence="4">
    <location>
        <position position="148"/>
    </location>
    <ligand>
        <name>Mn(2+)</name>
        <dbReference type="ChEBI" id="CHEBI:29035"/>
        <label>1</label>
    </ligand>
</feature>
<dbReference type="Pfam" id="PF00491">
    <property type="entry name" value="Arginase"/>
    <property type="match status" value="1"/>
</dbReference>
<evidence type="ECO:0000256" key="3">
    <source>
        <dbReference type="ARBA" id="ARBA00022801"/>
    </source>
</evidence>
<comment type="similarity">
    <text evidence="1">Belongs to the arginase family. Agmatinase subfamily.</text>
</comment>
<dbReference type="GO" id="GO:0008783">
    <property type="term" value="F:agmatinase activity"/>
    <property type="evidence" value="ECO:0007669"/>
    <property type="project" value="UniProtKB-EC"/>
</dbReference>
<proteinExistence type="inferred from homology"/>
<dbReference type="SUPFAM" id="SSF52768">
    <property type="entry name" value="Arginase/deacetylase"/>
    <property type="match status" value="1"/>
</dbReference>
<feature type="binding site" evidence="4">
    <location>
        <position position="238"/>
    </location>
    <ligand>
        <name>Mn(2+)</name>
        <dbReference type="ChEBI" id="CHEBI:29035"/>
        <label>1</label>
    </ligand>
</feature>
<evidence type="ECO:0000313" key="7">
    <source>
        <dbReference type="Proteomes" id="UP000318093"/>
    </source>
</evidence>
<dbReference type="InterPro" id="IPR020855">
    <property type="entry name" value="Ureohydrolase_Mn_BS"/>
</dbReference>
<keyword evidence="4" id="KW-0464">Manganese</keyword>
<dbReference type="NCBIfam" id="NF002564">
    <property type="entry name" value="PRK02190.1"/>
    <property type="match status" value="1"/>
</dbReference>
<evidence type="ECO:0000256" key="2">
    <source>
        <dbReference type="ARBA" id="ARBA00022723"/>
    </source>
</evidence>
<sequence length="313" mass="33992">MSARFEPPNAFRSPRYAQLSTFMRLPYQKDPRGLDVAILGIPFDGGVSFRPGARFGPKEIRSNSLLIRPYHPVLRTSPFSRLRVADCGDVDPNPLDIVDTYGRIETAVGEVLAAGAIPACVGGDHSISLAILRAVARRHGAVALVHFDSHQDMWEEYFGNRYFHGTPFRRALEEGLYQPKATVQFGIRGPVYGEGDFELGETQGVTVVRAEEIHRQGVAAALSRLDVVRGRKVYVSFDIDSVDPAFAPGTGTPEVGGLSSAQTLELLRGLAGLDIVAFDIVEVSPPYDQSGITAMLAANVLFELLSLISLGRP</sequence>
<dbReference type="GO" id="GO:0033389">
    <property type="term" value="P:putrescine biosynthetic process from arginine, via agmatine"/>
    <property type="evidence" value="ECO:0007669"/>
    <property type="project" value="TreeGrafter"/>
</dbReference>
<keyword evidence="2 4" id="KW-0479">Metal-binding</keyword>
<dbReference type="PROSITE" id="PS01053">
    <property type="entry name" value="ARGINASE_1"/>
    <property type="match status" value="1"/>
</dbReference>
<dbReference type="InterPro" id="IPR006035">
    <property type="entry name" value="Ureohydrolase"/>
</dbReference>
<dbReference type="EMBL" id="VBAN01000112">
    <property type="protein sequence ID" value="TMI83378.1"/>
    <property type="molecule type" value="Genomic_DNA"/>
</dbReference>
<dbReference type="PIRSF" id="PIRSF036979">
    <property type="entry name" value="Arginase"/>
    <property type="match status" value="1"/>
</dbReference>
<dbReference type="GO" id="GO:0046872">
    <property type="term" value="F:metal ion binding"/>
    <property type="evidence" value="ECO:0007669"/>
    <property type="project" value="UniProtKB-KW"/>
</dbReference>
<organism evidence="6 7">
    <name type="scientific">Candidatus Segetimicrobium genomatis</name>
    <dbReference type="NCBI Taxonomy" id="2569760"/>
    <lineage>
        <taxon>Bacteria</taxon>
        <taxon>Bacillati</taxon>
        <taxon>Candidatus Sysuimicrobiota</taxon>
        <taxon>Candidatus Sysuimicrobiia</taxon>
        <taxon>Candidatus Sysuimicrobiales</taxon>
        <taxon>Candidatus Segetimicrobiaceae</taxon>
        <taxon>Candidatus Segetimicrobium</taxon>
    </lineage>
</organism>
<dbReference type="Gene3D" id="3.40.800.10">
    <property type="entry name" value="Ureohydrolase domain"/>
    <property type="match status" value="1"/>
</dbReference>
<feature type="binding site" evidence="4">
    <location>
        <position position="152"/>
    </location>
    <ligand>
        <name>Mn(2+)</name>
        <dbReference type="ChEBI" id="CHEBI:29035"/>
        <label>1</label>
    </ligand>
</feature>
<accession>A0A537JIM4</accession>
<dbReference type="CDD" id="cd11592">
    <property type="entry name" value="Agmatinase_PAH"/>
    <property type="match status" value="1"/>
</dbReference>
<comment type="cofactor">
    <cofactor evidence="4">
        <name>Mn(2+)</name>
        <dbReference type="ChEBI" id="CHEBI:29035"/>
    </cofactor>
    <text evidence="4">Binds 2 manganese ions per subunit.</text>
</comment>
<dbReference type="EC" id="3.5.3.11" evidence="6"/>
<feature type="binding site" evidence="4">
    <location>
        <position position="125"/>
    </location>
    <ligand>
        <name>Mn(2+)</name>
        <dbReference type="ChEBI" id="CHEBI:29035"/>
        <label>1</label>
    </ligand>
</feature>
<keyword evidence="3 5" id="KW-0378">Hydrolase</keyword>
<gene>
    <name evidence="6" type="primary">speB</name>
    <name evidence="6" type="ORF">E6H03_03780</name>
</gene>
<evidence type="ECO:0000256" key="4">
    <source>
        <dbReference type="PIRSR" id="PIRSR036979-1"/>
    </source>
</evidence>
<dbReference type="PANTHER" id="PTHR11358">
    <property type="entry name" value="ARGINASE/AGMATINASE"/>
    <property type="match status" value="1"/>
</dbReference>
<dbReference type="AlphaFoldDB" id="A0A537JIM4"/>
<feature type="binding site" evidence="4">
    <location>
        <position position="150"/>
    </location>
    <ligand>
        <name>Mn(2+)</name>
        <dbReference type="ChEBI" id="CHEBI:29035"/>
        <label>1</label>
    </ligand>
</feature>
<name>A0A537JIM4_9BACT</name>